<feature type="chain" id="PRO_5047148604" evidence="1">
    <location>
        <begin position="25"/>
        <end position="340"/>
    </location>
</feature>
<proteinExistence type="predicted"/>
<sequence length="340" mass="37098">MINKSIIKTGIVISLLLSGFIAKAQTEVQDILQAGLSDAKTYLGKYIEPATSTLSYLVNTGWYYRGKAKDAGRFELSLITNAAFLPEEKQKFLFRESDYEHLSLPSGQKQDHVPTLLGSKESVNVLVRFEDENGDTQSFSLMLPGGLLDEKLNTVPSAFLQGSVGLGWGLELKARVIPKINYGDVETGLYGAGLQYEISRLFSKKDDANIAVSLLAGYTKLEASYALESAQVSSAKANLESNVSAWQFALVGSTNFKTLNFYGGLNYNLQNRETGLMGRYTISEGELAGQTITNPFTIVQDDAVVSGTLGLNLRLGFFDLNAAYNFQEINTLNVGLNFGI</sequence>
<evidence type="ECO:0000313" key="3">
    <source>
        <dbReference type="Proteomes" id="UP001597357"/>
    </source>
</evidence>
<protein>
    <submittedName>
        <fullName evidence="2">DUF6588 family protein</fullName>
    </submittedName>
</protein>
<feature type="signal peptide" evidence="1">
    <location>
        <begin position="1"/>
        <end position="24"/>
    </location>
</feature>
<dbReference type="EMBL" id="JBHULZ010000008">
    <property type="protein sequence ID" value="MFD2696730.1"/>
    <property type="molecule type" value="Genomic_DNA"/>
</dbReference>
<keyword evidence="3" id="KW-1185">Reference proteome</keyword>
<name>A0ABW5SA91_9FLAO</name>
<gene>
    <name evidence="2" type="ORF">ACFSQ0_01895</name>
</gene>
<reference evidence="3" key="1">
    <citation type="journal article" date="2019" name="Int. J. Syst. Evol. Microbiol.">
        <title>The Global Catalogue of Microorganisms (GCM) 10K type strain sequencing project: providing services to taxonomists for standard genome sequencing and annotation.</title>
        <authorList>
            <consortium name="The Broad Institute Genomics Platform"/>
            <consortium name="The Broad Institute Genome Sequencing Center for Infectious Disease"/>
            <person name="Wu L."/>
            <person name="Ma J."/>
        </authorList>
    </citation>
    <scope>NUCLEOTIDE SEQUENCE [LARGE SCALE GENOMIC DNA]</scope>
    <source>
        <strain evidence="3">KCTC 42255</strain>
    </source>
</reference>
<organism evidence="2 3">
    <name type="scientific">Mesonia sediminis</name>
    <dbReference type="NCBI Taxonomy" id="1703946"/>
    <lineage>
        <taxon>Bacteria</taxon>
        <taxon>Pseudomonadati</taxon>
        <taxon>Bacteroidota</taxon>
        <taxon>Flavobacteriia</taxon>
        <taxon>Flavobacteriales</taxon>
        <taxon>Flavobacteriaceae</taxon>
        <taxon>Mesonia</taxon>
    </lineage>
</organism>
<comment type="caution">
    <text evidence="2">The sequence shown here is derived from an EMBL/GenBank/DDBJ whole genome shotgun (WGS) entry which is preliminary data.</text>
</comment>
<dbReference type="Pfam" id="PF20230">
    <property type="entry name" value="DUF6588"/>
    <property type="match status" value="1"/>
</dbReference>
<dbReference type="InterPro" id="IPR046495">
    <property type="entry name" value="DUF6588"/>
</dbReference>
<dbReference type="Proteomes" id="UP001597357">
    <property type="component" value="Unassembled WGS sequence"/>
</dbReference>
<accession>A0ABW5SA91</accession>
<keyword evidence="1" id="KW-0732">Signal</keyword>
<evidence type="ECO:0000313" key="2">
    <source>
        <dbReference type="EMBL" id="MFD2696730.1"/>
    </source>
</evidence>
<dbReference type="RefSeq" id="WP_379043339.1">
    <property type="nucleotide sequence ID" value="NZ_JBHULZ010000008.1"/>
</dbReference>
<evidence type="ECO:0000256" key="1">
    <source>
        <dbReference type="SAM" id="SignalP"/>
    </source>
</evidence>